<gene>
    <name evidence="1" type="ORF">CTRU02_214558</name>
</gene>
<dbReference type="EMBL" id="VUJX02000011">
    <property type="protein sequence ID" value="KAL0930483.1"/>
    <property type="molecule type" value="Genomic_DNA"/>
</dbReference>
<keyword evidence="2" id="KW-1185">Reference proteome</keyword>
<comment type="caution">
    <text evidence="1">The sequence shown here is derived from an EMBL/GenBank/DDBJ whole genome shotgun (WGS) entry which is preliminary data.</text>
</comment>
<evidence type="ECO:0000313" key="1">
    <source>
        <dbReference type="EMBL" id="KAL0930483.1"/>
    </source>
</evidence>
<reference evidence="1 2" key="1">
    <citation type="journal article" date="2020" name="Phytopathology">
        <title>Genome Sequence Resources of Colletotrichum truncatum, C. plurivorum, C. musicola, and C. sojae: Four Species Pathogenic to Soybean (Glycine max).</title>
        <authorList>
            <person name="Rogerio F."/>
            <person name="Boufleur T.R."/>
            <person name="Ciampi-Guillardi M."/>
            <person name="Sukno S.A."/>
            <person name="Thon M.R."/>
            <person name="Massola Junior N.S."/>
            <person name="Baroncelli R."/>
        </authorList>
    </citation>
    <scope>NUCLEOTIDE SEQUENCE [LARGE SCALE GENOMIC DNA]</scope>
    <source>
        <strain evidence="1 2">CMES1059</strain>
    </source>
</reference>
<name>A0ACC3YF08_COLTU</name>
<sequence>MDTESVFTSRVFKFVIGTEKREFHVQEKLIVPHSNAFTRMFSNGMKESQQGLVVLDDVEPATFSSFLSFVIYNDYNVTGSETHREQQVEADANQSLLKDCESLQDRYYPHSNRPNFIRKVPNLMYIALLVRSGDRGRCYGPPAGSPDSGLLGFDVIRDFKSANLLYGLFASY</sequence>
<accession>A0ACC3YF08</accession>
<proteinExistence type="predicted"/>
<evidence type="ECO:0000313" key="2">
    <source>
        <dbReference type="Proteomes" id="UP000805649"/>
    </source>
</evidence>
<organism evidence="1 2">
    <name type="scientific">Colletotrichum truncatum</name>
    <name type="common">Anthracnose fungus</name>
    <name type="synonym">Colletotrichum capsici</name>
    <dbReference type="NCBI Taxonomy" id="5467"/>
    <lineage>
        <taxon>Eukaryota</taxon>
        <taxon>Fungi</taxon>
        <taxon>Dikarya</taxon>
        <taxon>Ascomycota</taxon>
        <taxon>Pezizomycotina</taxon>
        <taxon>Sordariomycetes</taxon>
        <taxon>Hypocreomycetidae</taxon>
        <taxon>Glomerellales</taxon>
        <taxon>Glomerellaceae</taxon>
        <taxon>Colletotrichum</taxon>
        <taxon>Colletotrichum truncatum species complex</taxon>
    </lineage>
</organism>
<protein>
    <submittedName>
        <fullName evidence="1">Uncharacterized protein</fullName>
    </submittedName>
</protein>
<dbReference type="Proteomes" id="UP000805649">
    <property type="component" value="Unassembled WGS sequence"/>
</dbReference>